<organism evidence="4 5">
    <name type="scientific">Hyalella azteca</name>
    <name type="common">Amphipod</name>
    <dbReference type="NCBI Taxonomy" id="294128"/>
    <lineage>
        <taxon>Eukaryota</taxon>
        <taxon>Metazoa</taxon>
        <taxon>Ecdysozoa</taxon>
        <taxon>Arthropoda</taxon>
        <taxon>Crustacea</taxon>
        <taxon>Multicrustacea</taxon>
        <taxon>Malacostraca</taxon>
        <taxon>Eumalacostraca</taxon>
        <taxon>Peracarida</taxon>
        <taxon>Amphipoda</taxon>
        <taxon>Senticaudata</taxon>
        <taxon>Talitrida</taxon>
        <taxon>Talitroidea</taxon>
        <taxon>Hyalellidae</taxon>
        <taxon>Hyalella</taxon>
    </lineage>
</organism>
<protein>
    <submittedName>
        <fullName evidence="5">Uncharacterized protein LOC108678946 isoform X3</fullName>
    </submittedName>
</protein>
<feature type="region of interest" description="Disordered" evidence="2">
    <location>
        <begin position="573"/>
        <end position="626"/>
    </location>
</feature>
<evidence type="ECO:0000313" key="4">
    <source>
        <dbReference type="Proteomes" id="UP000694843"/>
    </source>
</evidence>
<dbReference type="RefSeq" id="XP_018022933.1">
    <property type="nucleotide sequence ID" value="XM_018167444.2"/>
</dbReference>
<dbReference type="AlphaFoldDB" id="A0A8B7PA41"/>
<dbReference type="Proteomes" id="UP000694843">
    <property type="component" value="Unplaced"/>
</dbReference>
<reference evidence="5" key="1">
    <citation type="submission" date="2025-08" db="UniProtKB">
        <authorList>
            <consortium name="RefSeq"/>
        </authorList>
    </citation>
    <scope>IDENTIFICATION</scope>
    <source>
        <tissue evidence="5">Whole organism</tissue>
    </source>
</reference>
<proteinExistence type="predicted"/>
<dbReference type="OrthoDB" id="6379453at2759"/>
<accession>A0A8B7PA41</accession>
<keyword evidence="4" id="KW-1185">Reference proteome</keyword>
<sequence length="626" mass="66942">MSSAYTVVLAAVVALSLLCHNASGDNVAPRGLLTADMFLNAKASAQAVPAPVQDYSKVAVSGATTVGPNAPTSDPTTTSATDVKTKPTKKYFNKITTKKNHYPIFYYKSFYDPDRSGLPDQMMTASNNVNSVYNKNQVTNKNNASYNSALFTTNQISNSNAAQGALGTYGSLNSLQNSAISSSLLKNIPATAFAATSGDVASMYNLQQPNQAMDSNSLAAALARHQHQKLQLQLQEQQKKQQQQNSVTNSITNGIQNKHQDLQQHQQQQLNLLQYQQQQMAALAQQQATSAPSLFGTVMSPFKNMGKTFIDALEPLMSSDSFRNEQFAIPSQFLTPSEKSFNFGGDKSGGYPAVQPPTSYGAPVTIPTNTYGLPGPAPGPVRPPTNTYGLPGPAPPTSYGVPGPSPTSYGVPGPTVGGYGAVGGKGKTAINSDSLPFFAAASALAALGAFSVACAAVGANVTIGKRSVEGDDWHLASEAMEALQLYEPTITRGFETWHRVLQTPCVERAVCEVLRVTTDEDTIMSWQLTAETALEKFARDGDVGKDVSATLGSAGSNACHKLPCLGAYVGGPQQEKSRAHEKEDQKTWEISEDQLQEKPRPYEKIKQNAEKNTEEMSLETELMEVL</sequence>
<gene>
    <name evidence="5" type="primary">LOC108678946</name>
</gene>
<keyword evidence="3" id="KW-0732">Signal</keyword>
<evidence type="ECO:0000256" key="2">
    <source>
        <dbReference type="SAM" id="MobiDB-lite"/>
    </source>
</evidence>
<feature type="chain" id="PRO_5034925021" evidence="3">
    <location>
        <begin position="25"/>
        <end position="626"/>
    </location>
</feature>
<evidence type="ECO:0000256" key="3">
    <source>
        <dbReference type="SAM" id="SignalP"/>
    </source>
</evidence>
<name>A0A8B7PA41_HYAAZ</name>
<evidence type="ECO:0000256" key="1">
    <source>
        <dbReference type="SAM" id="Coils"/>
    </source>
</evidence>
<keyword evidence="1" id="KW-0175">Coiled coil</keyword>
<dbReference type="GeneID" id="108678946"/>
<feature type="signal peptide" evidence="3">
    <location>
        <begin position="1"/>
        <end position="24"/>
    </location>
</feature>
<feature type="compositionally biased region" description="Acidic residues" evidence="2">
    <location>
        <begin position="616"/>
        <end position="626"/>
    </location>
</feature>
<feature type="compositionally biased region" description="Basic and acidic residues" evidence="2">
    <location>
        <begin position="575"/>
        <end position="614"/>
    </location>
</feature>
<feature type="coiled-coil region" evidence="1">
    <location>
        <begin position="220"/>
        <end position="247"/>
    </location>
</feature>
<evidence type="ECO:0000313" key="5">
    <source>
        <dbReference type="RefSeq" id="XP_018022933.1"/>
    </source>
</evidence>